<gene>
    <name evidence="3" type="primary">gcvH</name>
    <name evidence="6" type="ORF">BKA03_000153</name>
</gene>
<comment type="similarity">
    <text evidence="1 3">Belongs to the GcvH family.</text>
</comment>
<comment type="function">
    <text evidence="3">The glycine cleavage system catalyzes the degradation of glycine. The H protein shuttles the methylamine group of glycine from the P protein to the T protein.</text>
</comment>
<dbReference type="CDD" id="cd06848">
    <property type="entry name" value="GCS_H"/>
    <property type="match status" value="1"/>
</dbReference>
<comment type="cofactor">
    <cofactor evidence="3">
        <name>(R)-lipoate</name>
        <dbReference type="ChEBI" id="CHEBI:83088"/>
    </cofactor>
    <text evidence="3">Binds 1 lipoyl cofactor covalently.</text>
</comment>
<dbReference type="PANTHER" id="PTHR11715">
    <property type="entry name" value="GLYCINE CLEAVAGE SYSTEM H PROTEIN"/>
    <property type="match status" value="1"/>
</dbReference>
<dbReference type="GO" id="GO:0005829">
    <property type="term" value="C:cytosol"/>
    <property type="evidence" value="ECO:0007669"/>
    <property type="project" value="TreeGrafter"/>
</dbReference>
<dbReference type="Gene3D" id="2.40.50.100">
    <property type="match status" value="1"/>
</dbReference>
<evidence type="ECO:0000313" key="6">
    <source>
        <dbReference type="EMBL" id="NYI40034.1"/>
    </source>
</evidence>
<sequence length="126" mass="13087">MSSVPADLLYSTEHEWVGGDAEPGSVVTIGITEHAADALGDVVYVELPSVGDPVTAGEVCGELESSKAVSELYSPVTGTVTAVNESLRHGPGAINAEPYDAGWIFKVEVGEDAELLDAEAYAEHIS</sequence>
<dbReference type="InterPro" id="IPR002930">
    <property type="entry name" value="GCV_H"/>
</dbReference>
<dbReference type="RefSeq" id="WP_062075421.1">
    <property type="nucleotide sequence ID" value="NZ_BBRC01000008.1"/>
</dbReference>
<comment type="subunit">
    <text evidence="3">The glycine cleavage system is composed of four proteins: P, T, L and H.</text>
</comment>
<name>A0A7Z0CGS4_9MICO</name>
<dbReference type="GO" id="GO:0005960">
    <property type="term" value="C:glycine cleavage complex"/>
    <property type="evidence" value="ECO:0007669"/>
    <property type="project" value="InterPro"/>
</dbReference>
<evidence type="ECO:0000313" key="7">
    <source>
        <dbReference type="Proteomes" id="UP000547973"/>
    </source>
</evidence>
<organism evidence="6 7">
    <name type="scientific">Demequina lutea</name>
    <dbReference type="NCBI Taxonomy" id="431489"/>
    <lineage>
        <taxon>Bacteria</taxon>
        <taxon>Bacillati</taxon>
        <taxon>Actinomycetota</taxon>
        <taxon>Actinomycetes</taxon>
        <taxon>Micrococcales</taxon>
        <taxon>Demequinaceae</taxon>
        <taxon>Demequina</taxon>
    </lineage>
</organism>
<dbReference type="NCBIfam" id="TIGR00527">
    <property type="entry name" value="gcvH"/>
    <property type="match status" value="1"/>
</dbReference>
<feature type="modified residue" description="N6-lipoyllysine" evidence="3 4">
    <location>
        <position position="67"/>
    </location>
</feature>
<proteinExistence type="inferred from homology"/>
<evidence type="ECO:0000256" key="1">
    <source>
        <dbReference type="ARBA" id="ARBA00009249"/>
    </source>
</evidence>
<dbReference type="Proteomes" id="UP000547973">
    <property type="component" value="Unassembled WGS sequence"/>
</dbReference>
<dbReference type="AlphaFoldDB" id="A0A7Z0CGS4"/>
<dbReference type="GO" id="GO:0009249">
    <property type="term" value="P:protein lipoylation"/>
    <property type="evidence" value="ECO:0007669"/>
    <property type="project" value="TreeGrafter"/>
</dbReference>
<dbReference type="PROSITE" id="PS50968">
    <property type="entry name" value="BIOTINYL_LIPOYL"/>
    <property type="match status" value="1"/>
</dbReference>
<dbReference type="GO" id="GO:0019464">
    <property type="term" value="P:glycine decarboxylation via glycine cleavage system"/>
    <property type="evidence" value="ECO:0007669"/>
    <property type="project" value="UniProtKB-UniRule"/>
</dbReference>
<evidence type="ECO:0000256" key="2">
    <source>
        <dbReference type="ARBA" id="ARBA00022823"/>
    </source>
</evidence>
<dbReference type="PANTHER" id="PTHR11715:SF3">
    <property type="entry name" value="GLYCINE CLEAVAGE SYSTEM H PROTEIN-RELATED"/>
    <property type="match status" value="1"/>
</dbReference>
<dbReference type="SUPFAM" id="SSF51230">
    <property type="entry name" value="Single hybrid motif"/>
    <property type="match status" value="1"/>
</dbReference>
<dbReference type="HAMAP" id="MF_00272">
    <property type="entry name" value="GcvH"/>
    <property type="match status" value="1"/>
</dbReference>
<evidence type="ECO:0000259" key="5">
    <source>
        <dbReference type="PROSITE" id="PS50968"/>
    </source>
</evidence>
<dbReference type="InterPro" id="IPR011053">
    <property type="entry name" value="Single_hybrid_motif"/>
</dbReference>
<protein>
    <recommendedName>
        <fullName evidence="3">Glycine cleavage system H protein</fullName>
    </recommendedName>
</protein>
<dbReference type="InterPro" id="IPR000089">
    <property type="entry name" value="Biotin_lipoyl"/>
</dbReference>
<evidence type="ECO:0000256" key="3">
    <source>
        <dbReference type="HAMAP-Rule" id="MF_00272"/>
    </source>
</evidence>
<evidence type="ECO:0000256" key="4">
    <source>
        <dbReference type="PIRSR" id="PIRSR617453-50"/>
    </source>
</evidence>
<dbReference type="InterPro" id="IPR017453">
    <property type="entry name" value="GCV_H_sub"/>
</dbReference>
<dbReference type="EMBL" id="JACBZO010000001">
    <property type="protein sequence ID" value="NYI40034.1"/>
    <property type="molecule type" value="Genomic_DNA"/>
</dbReference>
<reference evidence="6 7" key="1">
    <citation type="submission" date="2020-07" db="EMBL/GenBank/DDBJ databases">
        <title>Sequencing the genomes of 1000 actinobacteria strains.</title>
        <authorList>
            <person name="Klenk H.-P."/>
        </authorList>
    </citation>
    <scope>NUCLEOTIDE SEQUENCE [LARGE SCALE GENOMIC DNA]</scope>
    <source>
        <strain evidence="6 7">DSM 19970</strain>
    </source>
</reference>
<dbReference type="Pfam" id="PF01597">
    <property type="entry name" value="GCV_H"/>
    <property type="match status" value="1"/>
</dbReference>
<dbReference type="NCBIfam" id="NF002270">
    <property type="entry name" value="PRK01202.1"/>
    <property type="match status" value="1"/>
</dbReference>
<keyword evidence="7" id="KW-1185">Reference proteome</keyword>
<dbReference type="OrthoDB" id="9796712at2"/>
<dbReference type="InterPro" id="IPR033753">
    <property type="entry name" value="GCV_H/Fam206"/>
</dbReference>
<comment type="caution">
    <text evidence="6">The sequence shown here is derived from an EMBL/GenBank/DDBJ whole genome shotgun (WGS) entry which is preliminary data.</text>
</comment>
<feature type="domain" description="Lipoyl-binding" evidence="5">
    <location>
        <begin position="26"/>
        <end position="108"/>
    </location>
</feature>
<accession>A0A7Z0CGS4</accession>
<dbReference type="InterPro" id="IPR003016">
    <property type="entry name" value="2-oxoA_DH_lipoyl-BS"/>
</dbReference>
<keyword evidence="2 3" id="KW-0450">Lipoyl</keyword>
<dbReference type="PROSITE" id="PS00189">
    <property type="entry name" value="LIPOYL"/>
    <property type="match status" value="1"/>
</dbReference>